<proteinExistence type="predicted"/>
<accession>A0A1C0X0V8</accession>
<evidence type="ECO:0000313" key="2">
    <source>
        <dbReference type="EMBL" id="PJY71458.1"/>
    </source>
</evidence>
<dbReference type="AlphaFoldDB" id="A0A1C0X0V8"/>
<organism evidence="2 3">
    <name type="scientific">Bacteroides fragilis</name>
    <dbReference type="NCBI Taxonomy" id="817"/>
    <lineage>
        <taxon>Bacteria</taxon>
        <taxon>Pseudomonadati</taxon>
        <taxon>Bacteroidota</taxon>
        <taxon>Bacteroidia</taxon>
        <taxon>Bacteroidales</taxon>
        <taxon>Bacteroidaceae</taxon>
        <taxon>Bacteroides</taxon>
    </lineage>
</organism>
<dbReference type="RefSeq" id="WP_032568570.1">
    <property type="nucleotide sequence ID" value="NZ_CP114371.1"/>
</dbReference>
<dbReference type="Pfam" id="PF00534">
    <property type="entry name" value="Glycos_transf_1"/>
    <property type="match status" value="1"/>
</dbReference>
<evidence type="ECO:0000259" key="1">
    <source>
        <dbReference type="Pfam" id="PF00534"/>
    </source>
</evidence>
<evidence type="ECO:0000313" key="3">
    <source>
        <dbReference type="Proteomes" id="UP000231846"/>
    </source>
</evidence>
<reference evidence="2 3" key="1">
    <citation type="journal article" date="2017" name="MBio">
        <title>Gut Symbiont Bacteroides fragilis Secretes a Eukaryotic-Like Ubiquitin Protein That Mediates Intraspecies Antagonism.</title>
        <authorList>
            <person name="Chatzidaki-Livanis M."/>
            <person name="Coyne M.J."/>
            <person name="Roelofs K.G."/>
            <person name="Gentyala R.R."/>
            <person name="Caldwell J.M."/>
            <person name="Comstock L.E."/>
        </authorList>
    </citation>
    <scope>NUCLEOTIDE SEQUENCE [LARGE SCALE GENOMIC DNA]</scope>
    <source>
        <strain evidence="2 3">12905</strain>
    </source>
</reference>
<protein>
    <submittedName>
        <fullName evidence="2">Glycosyl transferases group 1</fullName>
    </submittedName>
</protein>
<name>A0A1C0X0V8_BACFG</name>
<dbReference type="InterPro" id="IPR001296">
    <property type="entry name" value="Glyco_trans_1"/>
</dbReference>
<dbReference type="SUPFAM" id="SSF53756">
    <property type="entry name" value="UDP-Glycosyltransferase/glycogen phosphorylase"/>
    <property type="match status" value="1"/>
</dbReference>
<dbReference type="Gene3D" id="3.40.50.2000">
    <property type="entry name" value="Glycogen Phosphorylase B"/>
    <property type="match status" value="1"/>
</dbReference>
<dbReference type="EMBL" id="PDCW01000039">
    <property type="protein sequence ID" value="PJY71458.1"/>
    <property type="molecule type" value="Genomic_DNA"/>
</dbReference>
<dbReference type="GO" id="GO:0016757">
    <property type="term" value="F:glycosyltransferase activity"/>
    <property type="evidence" value="ECO:0007669"/>
    <property type="project" value="InterPro"/>
</dbReference>
<comment type="caution">
    <text evidence="2">The sequence shown here is derived from an EMBL/GenBank/DDBJ whole genome shotgun (WGS) entry which is preliminary data.</text>
</comment>
<sequence>MLLVNRSLYCNYIPQELVSLYGSQCVTNFCGNLIEGNCFSKVYSEVPLNVKKNILAELPSIQKVKFIQVRVFGSFPILRHLNYLVENFLIVRLLRNDNSIWFYNLERHNLFAFMLLKVIYRKKIYVLLADHTPSNRLFSITKVAEICLSRFVDGILALSERLTIQNKNIVYMPGIVPMNAINSIKETNGEIVKNAFFFSGALKKVTGIKMALDVFSELPECELYVSGRGEDESLVMKYASKYENIHYLGYLNYTDYLSYLKRFTVCLSFRDPNLAENKNNFPSKIIEYLACNKLVVSTIIYPELKDINYVYSNFDKEQLKMCILQLSQMNDAWFEKYSNHRDALLHYFSPMAWSNAFNRVESTNKGL</sequence>
<feature type="domain" description="Glycosyl transferase family 1" evidence="1">
    <location>
        <begin position="193"/>
        <end position="302"/>
    </location>
</feature>
<keyword evidence="2" id="KW-0808">Transferase</keyword>
<gene>
    <name evidence="2" type="ORF">CQW34_03855</name>
</gene>
<dbReference type="Proteomes" id="UP000231846">
    <property type="component" value="Unassembled WGS sequence"/>
</dbReference>